<dbReference type="PANTHER" id="PTHR13693">
    <property type="entry name" value="CLASS II AMINOTRANSFERASE/8-AMINO-7-OXONONANOATE SYNTHASE"/>
    <property type="match status" value="1"/>
</dbReference>
<dbReference type="InterPro" id="IPR004839">
    <property type="entry name" value="Aminotransferase_I/II_large"/>
</dbReference>
<dbReference type="InterPro" id="IPR050087">
    <property type="entry name" value="AON_synthase_class-II"/>
</dbReference>
<evidence type="ECO:0000313" key="5">
    <source>
        <dbReference type="Proteomes" id="UP001500298"/>
    </source>
</evidence>
<dbReference type="Gene3D" id="3.40.640.10">
    <property type="entry name" value="Type I PLP-dependent aspartate aminotransferase-like (Major domain)"/>
    <property type="match status" value="1"/>
</dbReference>
<evidence type="ECO:0000259" key="3">
    <source>
        <dbReference type="Pfam" id="PF00155"/>
    </source>
</evidence>
<feature type="domain" description="Aminotransferase class I/classII large" evidence="3">
    <location>
        <begin position="167"/>
        <end position="340"/>
    </location>
</feature>
<dbReference type="RefSeq" id="WP_345369994.1">
    <property type="nucleotide sequence ID" value="NZ_BAABJX010000020.1"/>
</dbReference>
<dbReference type="Gene3D" id="3.90.1150.10">
    <property type="entry name" value="Aspartate Aminotransferase, domain 1"/>
    <property type="match status" value="1"/>
</dbReference>
<proteinExistence type="predicted"/>
<keyword evidence="5" id="KW-1185">Reference proteome</keyword>
<accession>A0ABP9DB60</accession>
<comment type="caution">
    <text evidence="4">The sequence shown here is derived from an EMBL/GenBank/DDBJ whole genome shotgun (WGS) entry which is preliminary data.</text>
</comment>
<comment type="cofactor">
    <cofactor evidence="1">
        <name>pyridoxal 5'-phosphate</name>
        <dbReference type="ChEBI" id="CHEBI:597326"/>
    </cofactor>
</comment>
<keyword evidence="2" id="KW-0808">Transferase</keyword>
<reference evidence="5" key="1">
    <citation type="journal article" date="2019" name="Int. J. Syst. Evol. Microbiol.">
        <title>The Global Catalogue of Microorganisms (GCM) 10K type strain sequencing project: providing services to taxonomists for standard genome sequencing and annotation.</title>
        <authorList>
            <consortium name="The Broad Institute Genomics Platform"/>
            <consortium name="The Broad Institute Genome Sequencing Center for Infectious Disease"/>
            <person name="Wu L."/>
            <person name="Ma J."/>
        </authorList>
    </citation>
    <scope>NUCLEOTIDE SEQUENCE [LARGE SCALE GENOMIC DNA]</scope>
    <source>
        <strain evidence="5">JCM 18326</strain>
    </source>
</reference>
<dbReference type="Pfam" id="PF00155">
    <property type="entry name" value="Aminotran_1_2"/>
    <property type="match status" value="1"/>
</dbReference>
<dbReference type="SUPFAM" id="SSF53383">
    <property type="entry name" value="PLP-dependent transferases"/>
    <property type="match status" value="1"/>
</dbReference>
<name>A0ABP9DB60_9BACT</name>
<organism evidence="4 5">
    <name type="scientific">Algivirga pacifica</name>
    <dbReference type="NCBI Taxonomy" id="1162670"/>
    <lineage>
        <taxon>Bacteria</taxon>
        <taxon>Pseudomonadati</taxon>
        <taxon>Bacteroidota</taxon>
        <taxon>Cytophagia</taxon>
        <taxon>Cytophagales</taxon>
        <taxon>Flammeovirgaceae</taxon>
        <taxon>Algivirga</taxon>
    </lineage>
</organism>
<gene>
    <name evidence="4" type="ORF">GCM10023331_11610</name>
</gene>
<dbReference type="EMBL" id="BAABJX010000020">
    <property type="protein sequence ID" value="GAA4828265.1"/>
    <property type="molecule type" value="Genomic_DNA"/>
</dbReference>
<dbReference type="InterPro" id="IPR015422">
    <property type="entry name" value="PyrdxlP-dep_Trfase_small"/>
</dbReference>
<protein>
    <recommendedName>
        <fullName evidence="3">Aminotransferase class I/classII large domain-containing protein</fullName>
    </recommendedName>
</protein>
<evidence type="ECO:0000256" key="1">
    <source>
        <dbReference type="ARBA" id="ARBA00001933"/>
    </source>
</evidence>
<dbReference type="InterPro" id="IPR015424">
    <property type="entry name" value="PyrdxlP-dep_Trfase"/>
</dbReference>
<sequence length="349" mass="38979">MHFDTNKISGRSILQQGQENLYFGGTAYLGLDVHTGFRGILMEGFSRYGHYFGASRLGNLRLDIYDQFERFFAELMYSEDSLVVSSGTLAAQLFVQAYSKDMPRFYVKGTHPCLYQPEGNIFLEADQHGAAVINAHEGPVTIFCNAVDPLFCQPIDFEWLHDTDPTKEITLVVDASHAFGVADQLLYELKTKIAQLYHIKLVLLGSLGKAYSLPAGIILADRNIIDTLKGNPLFGGSSPAAPGFLHAFIHAMDIIRQQQSLLSTNLKQITKESIIQNHFQTLKDYPVFAGKKEAMAAYLQQNNIVISSFHYPTATSPLLNRIVINATHTASDLDYLMEKLEEMEKVKSD</sequence>
<evidence type="ECO:0000256" key="2">
    <source>
        <dbReference type="ARBA" id="ARBA00022679"/>
    </source>
</evidence>
<dbReference type="InterPro" id="IPR015421">
    <property type="entry name" value="PyrdxlP-dep_Trfase_major"/>
</dbReference>
<dbReference type="Proteomes" id="UP001500298">
    <property type="component" value="Unassembled WGS sequence"/>
</dbReference>
<evidence type="ECO:0000313" key="4">
    <source>
        <dbReference type="EMBL" id="GAA4828265.1"/>
    </source>
</evidence>